<proteinExistence type="predicted"/>
<gene>
    <name evidence="2" type="ORF">GGX14DRAFT_571961</name>
</gene>
<comment type="caution">
    <text evidence="2">The sequence shown here is derived from an EMBL/GenBank/DDBJ whole genome shotgun (WGS) entry which is preliminary data.</text>
</comment>
<dbReference type="AlphaFoldDB" id="A0AAD6Y7E9"/>
<feature type="region of interest" description="Disordered" evidence="1">
    <location>
        <begin position="121"/>
        <end position="153"/>
    </location>
</feature>
<dbReference type="Proteomes" id="UP001219525">
    <property type="component" value="Unassembled WGS sequence"/>
</dbReference>
<dbReference type="EMBL" id="JARJCW010000062">
    <property type="protein sequence ID" value="KAJ7200550.1"/>
    <property type="molecule type" value="Genomic_DNA"/>
</dbReference>
<sequence>MQRPSERVFPYVYDYNARGPVHVDSNGISQLQSPISLKAAAGDEGEVVLRGMRQATQRLSERNMESLDSPPVSAYLSQFENLTVSVPARCFIELTSSIPQLSPIGSLASLESVTSEVDRIHTIRYEKPPTSRASGSRDSGRSSQSSRDSGPSFQYFGNYSTGTKFSAANRSTGTKFSAASRSKKTSMRTRTGAWRFVRMDFVVPARAMHATRIPAITVNMSRTGARFVRMDFVTPARVMNAMRITAIAVATSSLPLHFEVGYNEAKKEFPGAWIT</sequence>
<protein>
    <submittedName>
        <fullName evidence="2">Uncharacterized protein</fullName>
    </submittedName>
</protein>
<accession>A0AAD6Y7E9</accession>
<name>A0AAD6Y7E9_9AGAR</name>
<evidence type="ECO:0000256" key="1">
    <source>
        <dbReference type="SAM" id="MobiDB-lite"/>
    </source>
</evidence>
<feature type="compositionally biased region" description="Low complexity" evidence="1">
    <location>
        <begin position="131"/>
        <end position="152"/>
    </location>
</feature>
<organism evidence="2 3">
    <name type="scientific">Mycena pura</name>
    <dbReference type="NCBI Taxonomy" id="153505"/>
    <lineage>
        <taxon>Eukaryota</taxon>
        <taxon>Fungi</taxon>
        <taxon>Dikarya</taxon>
        <taxon>Basidiomycota</taxon>
        <taxon>Agaricomycotina</taxon>
        <taxon>Agaricomycetes</taxon>
        <taxon>Agaricomycetidae</taxon>
        <taxon>Agaricales</taxon>
        <taxon>Marasmiineae</taxon>
        <taxon>Mycenaceae</taxon>
        <taxon>Mycena</taxon>
    </lineage>
</organism>
<keyword evidence="3" id="KW-1185">Reference proteome</keyword>
<evidence type="ECO:0000313" key="2">
    <source>
        <dbReference type="EMBL" id="KAJ7200550.1"/>
    </source>
</evidence>
<reference evidence="2" key="1">
    <citation type="submission" date="2023-03" db="EMBL/GenBank/DDBJ databases">
        <title>Massive genome expansion in bonnet fungi (Mycena s.s.) driven by repeated elements and novel gene families across ecological guilds.</title>
        <authorList>
            <consortium name="Lawrence Berkeley National Laboratory"/>
            <person name="Harder C.B."/>
            <person name="Miyauchi S."/>
            <person name="Viragh M."/>
            <person name="Kuo A."/>
            <person name="Thoen E."/>
            <person name="Andreopoulos B."/>
            <person name="Lu D."/>
            <person name="Skrede I."/>
            <person name="Drula E."/>
            <person name="Henrissat B."/>
            <person name="Morin E."/>
            <person name="Kohler A."/>
            <person name="Barry K."/>
            <person name="LaButti K."/>
            <person name="Morin E."/>
            <person name="Salamov A."/>
            <person name="Lipzen A."/>
            <person name="Mereny Z."/>
            <person name="Hegedus B."/>
            <person name="Baldrian P."/>
            <person name="Stursova M."/>
            <person name="Weitz H."/>
            <person name="Taylor A."/>
            <person name="Grigoriev I.V."/>
            <person name="Nagy L.G."/>
            <person name="Martin F."/>
            <person name="Kauserud H."/>
        </authorList>
    </citation>
    <scope>NUCLEOTIDE SEQUENCE</scope>
    <source>
        <strain evidence="2">9144</strain>
    </source>
</reference>
<evidence type="ECO:0000313" key="3">
    <source>
        <dbReference type="Proteomes" id="UP001219525"/>
    </source>
</evidence>